<dbReference type="PRINTS" id="PR00344">
    <property type="entry name" value="BCTRLSENSOR"/>
</dbReference>
<evidence type="ECO:0000256" key="4">
    <source>
        <dbReference type="PROSITE-ProRule" id="PRU00169"/>
    </source>
</evidence>
<dbReference type="Pfam" id="PF00512">
    <property type="entry name" value="HisKA"/>
    <property type="match status" value="1"/>
</dbReference>
<dbReference type="InterPro" id="IPR004358">
    <property type="entry name" value="Sig_transdc_His_kin-like_C"/>
</dbReference>
<evidence type="ECO:0000256" key="3">
    <source>
        <dbReference type="ARBA" id="ARBA00022553"/>
    </source>
</evidence>
<organism evidence="8 9">
    <name type="scientific">Rhabdonatronobacter sediminivivens</name>
    <dbReference type="NCBI Taxonomy" id="2743469"/>
    <lineage>
        <taxon>Bacteria</taxon>
        <taxon>Pseudomonadati</taxon>
        <taxon>Pseudomonadota</taxon>
        <taxon>Alphaproteobacteria</taxon>
        <taxon>Rhodobacterales</taxon>
        <taxon>Paracoccaceae</taxon>
        <taxon>Rhabdonatronobacter</taxon>
    </lineage>
</organism>
<dbReference type="SMART" id="SM00388">
    <property type="entry name" value="HisKA"/>
    <property type="match status" value="1"/>
</dbReference>
<feature type="domain" description="Histidine kinase" evidence="6">
    <location>
        <begin position="261"/>
        <end position="484"/>
    </location>
</feature>
<evidence type="ECO:0000313" key="9">
    <source>
        <dbReference type="Proteomes" id="UP000529417"/>
    </source>
</evidence>
<dbReference type="PROSITE" id="PS50109">
    <property type="entry name" value="HIS_KIN"/>
    <property type="match status" value="1"/>
</dbReference>
<dbReference type="InterPro" id="IPR005467">
    <property type="entry name" value="His_kinase_dom"/>
</dbReference>
<gene>
    <name evidence="8" type="ORF">HUK65_00600</name>
</gene>
<dbReference type="CDD" id="cd00082">
    <property type="entry name" value="HisKA"/>
    <property type="match status" value="1"/>
</dbReference>
<dbReference type="Pfam" id="PF00072">
    <property type="entry name" value="Response_reg"/>
    <property type="match status" value="1"/>
</dbReference>
<dbReference type="InterPro" id="IPR003661">
    <property type="entry name" value="HisK_dim/P_dom"/>
</dbReference>
<dbReference type="SMART" id="SM00448">
    <property type="entry name" value="REC"/>
    <property type="match status" value="1"/>
</dbReference>
<dbReference type="InterPro" id="IPR001789">
    <property type="entry name" value="Sig_transdc_resp-reg_receiver"/>
</dbReference>
<proteinExistence type="predicted"/>
<dbReference type="Pfam" id="PF02518">
    <property type="entry name" value="HATPase_c"/>
    <property type="match status" value="1"/>
</dbReference>
<feature type="region of interest" description="Disordered" evidence="5">
    <location>
        <begin position="101"/>
        <end position="134"/>
    </location>
</feature>
<feature type="domain" description="Response regulatory" evidence="7">
    <location>
        <begin position="523"/>
        <end position="639"/>
    </location>
</feature>
<dbReference type="Gene3D" id="3.30.450.20">
    <property type="entry name" value="PAS domain"/>
    <property type="match status" value="1"/>
</dbReference>
<dbReference type="SMART" id="SM00387">
    <property type="entry name" value="HATPase_c"/>
    <property type="match status" value="1"/>
</dbReference>
<protein>
    <recommendedName>
        <fullName evidence="2">histidine kinase</fullName>
        <ecNumber evidence="2">2.7.13.3</ecNumber>
    </recommendedName>
</protein>
<dbReference type="InterPro" id="IPR036890">
    <property type="entry name" value="HATPase_C_sf"/>
</dbReference>
<sequence length="652" mass="70378">MAAVLSRDPCACLLADPRLGQVVWANPAAAARLGVASGDPCAAILRPWIVAPAERAGRLHDQVSALGRVDLQIDTGTGQLLFDLAEAASGLVLWRVQGAQPTETTPLRGPEPGAGQQDPKDNRPQDAGSTQSVPGFDGLPVGLALLDEADQVTRINTEGRRLLGLARDEALDLTRVLEGPGRPLGDWLADMRAGKAPNRSEILRAPRSGDSTFLQVTLRRLGREDADRLLMVLSDATDFKELEDRFSQSQKMHAVGQLAGGVAHDFNNLLTAILGYCDLLLLRHDRFDPDYPDLIQIQQNANRAAGLVRQLLAFSRKTRMEPEVLDVEETLCELAHLLNRLLGERVTLTLVHGVDMGHIRADRRQVEQVLMNLSVNARDAMPMGGEIRIESRMVTLDRDLLRDKARVPAGTYAQIIVQDEGTGIAPEHLSKVFEPFFTTKSPGKGTGLGLSTVYGIVKQTGGFIFVDSELGKGTSFTLYFAVHDPATDAADPAPDTGVLVAAHPDPDAPRPGQQPPEPATIGAILLVEDEAPVRAFTARALQMRGHSVIEADCGEAALRILEDPDLHVDLFVSDVVMPGMDGPSWVQQARKERPDVPAIFISGYAEEHLPQGSADVPDSVFLGKPYSLQDLTGLVSRELGRQGAAARPVIRP</sequence>
<dbReference type="Gene3D" id="3.40.50.2300">
    <property type="match status" value="1"/>
</dbReference>
<evidence type="ECO:0000259" key="7">
    <source>
        <dbReference type="PROSITE" id="PS50110"/>
    </source>
</evidence>
<evidence type="ECO:0000259" key="6">
    <source>
        <dbReference type="PROSITE" id="PS50109"/>
    </source>
</evidence>
<dbReference type="EMBL" id="JACBXS010000001">
    <property type="protein sequence ID" value="NYS23474.1"/>
    <property type="molecule type" value="Genomic_DNA"/>
</dbReference>
<dbReference type="SUPFAM" id="SSF52172">
    <property type="entry name" value="CheY-like"/>
    <property type="match status" value="1"/>
</dbReference>
<dbReference type="Gene3D" id="1.10.287.130">
    <property type="match status" value="1"/>
</dbReference>
<evidence type="ECO:0000256" key="1">
    <source>
        <dbReference type="ARBA" id="ARBA00000085"/>
    </source>
</evidence>
<dbReference type="PROSITE" id="PS50110">
    <property type="entry name" value="RESPONSE_REGULATORY"/>
    <property type="match status" value="1"/>
</dbReference>
<feature type="modified residue" description="4-aspartylphosphate" evidence="4">
    <location>
        <position position="574"/>
    </location>
</feature>
<dbReference type="SUPFAM" id="SSF55874">
    <property type="entry name" value="ATPase domain of HSP90 chaperone/DNA topoisomerase II/histidine kinase"/>
    <property type="match status" value="1"/>
</dbReference>
<dbReference type="SUPFAM" id="SSF47384">
    <property type="entry name" value="Homodimeric domain of signal transducing histidine kinase"/>
    <property type="match status" value="1"/>
</dbReference>
<dbReference type="AlphaFoldDB" id="A0A7Z0HX48"/>
<dbReference type="InterPro" id="IPR000014">
    <property type="entry name" value="PAS"/>
</dbReference>
<evidence type="ECO:0000256" key="5">
    <source>
        <dbReference type="SAM" id="MobiDB-lite"/>
    </source>
</evidence>
<dbReference type="InterPro" id="IPR035965">
    <property type="entry name" value="PAS-like_dom_sf"/>
</dbReference>
<evidence type="ECO:0000256" key="2">
    <source>
        <dbReference type="ARBA" id="ARBA00012438"/>
    </source>
</evidence>
<dbReference type="Gene3D" id="3.30.565.10">
    <property type="entry name" value="Histidine kinase-like ATPase, C-terminal domain"/>
    <property type="match status" value="1"/>
</dbReference>
<dbReference type="InterPro" id="IPR011006">
    <property type="entry name" value="CheY-like_superfamily"/>
</dbReference>
<keyword evidence="3 4" id="KW-0597">Phosphoprotein</keyword>
<dbReference type="PANTHER" id="PTHR43065:SF42">
    <property type="entry name" value="TWO-COMPONENT SENSOR PPRA"/>
    <property type="match status" value="1"/>
</dbReference>
<dbReference type="InterPro" id="IPR003594">
    <property type="entry name" value="HATPase_dom"/>
</dbReference>
<dbReference type="GO" id="GO:0000155">
    <property type="term" value="F:phosphorelay sensor kinase activity"/>
    <property type="evidence" value="ECO:0007669"/>
    <property type="project" value="InterPro"/>
</dbReference>
<dbReference type="InterPro" id="IPR036097">
    <property type="entry name" value="HisK_dim/P_sf"/>
</dbReference>
<dbReference type="SUPFAM" id="SSF55785">
    <property type="entry name" value="PYP-like sensor domain (PAS domain)"/>
    <property type="match status" value="1"/>
</dbReference>
<reference evidence="8 9" key="1">
    <citation type="journal article" date="2000" name="Arch. Microbiol.">
        <title>Rhodobaca bogoriensis gen. nov. and sp. nov., an alkaliphilic purple nonsulfur bacterium from African Rift Valley soda lakes.</title>
        <authorList>
            <person name="Milford A.D."/>
            <person name="Achenbach L.A."/>
            <person name="Jung D.O."/>
            <person name="Madigan M.T."/>
        </authorList>
    </citation>
    <scope>NUCLEOTIDE SEQUENCE [LARGE SCALE GENOMIC DNA]</scope>
    <source>
        <strain evidence="8 9">2376</strain>
    </source>
</reference>
<dbReference type="FunFam" id="1.10.287.130:FF:000037">
    <property type="entry name" value="Hybrid sensor histidine kinase/response regulator"/>
    <property type="match status" value="1"/>
</dbReference>
<dbReference type="PANTHER" id="PTHR43065">
    <property type="entry name" value="SENSOR HISTIDINE KINASE"/>
    <property type="match status" value="1"/>
</dbReference>
<accession>A0A7Z0HX48</accession>
<comment type="catalytic activity">
    <reaction evidence="1">
        <text>ATP + protein L-histidine = ADP + protein N-phospho-L-histidine.</text>
        <dbReference type="EC" id="2.7.13.3"/>
    </reaction>
</comment>
<dbReference type="Proteomes" id="UP000529417">
    <property type="component" value="Unassembled WGS sequence"/>
</dbReference>
<comment type="caution">
    <text evidence="8">The sequence shown here is derived from an EMBL/GenBank/DDBJ whole genome shotgun (WGS) entry which is preliminary data.</text>
</comment>
<name>A0A7Z0HX48_9RHOB</name>
<dbReference type="EC" id="2.7.13.3" evidence="2"/>
<keyword evidence="9" id="KW-1185">Reference proteome</keyword>
<dbReference type="Pfam" id="PF13188">
    <property type="entry name" value="PAS_8"/>
    <property type="match status" value="1"/>
</dbReference>
<evidence type="ECO:0000313" key="8">
    <source>
        <dbReference type="EMBL" id="NYS23474.1"/>
    </source>
</evidence>